<organism evidence="3 4">
    <name type="scientific">Kribbella caucasensis</name>
    <dbReference type="NCBI Taxonomy" id="2512215"/>
    <lineage>
        <taxon>Bacteria</taxon>
        <taxon>Bacillati</taxon>
        <taxon>Actinomycetota</taxon>
        <taxon>Actinomycetes</taxon>
        <taxon>Propionibacteriales</taxon>
        <taxon>Kribbellaceae</taxon>
        <taxon>Kribbella</taxon>
    </lineage>
</organism>
<dbReference type="InterPro" id="IPR036661">
    <property type="entry name" value="Luciferase-like_sf"/>
</dbReference>
<gene>
    <name evidence="3" type="ORF">EV643_110247</name>
</gene>
<protein>
    <submittedName>
        <fullName evidence="3">Alkanesulfonate monooxygenase SsuD/methylene tetrahydromethanopterin reductase-like flavin-dependent oxidoreductase (Luciferase family)</fullName>
    </submittedName>
</protein>
<dbReference type="GO" id="GO:0004497">
    <property type="term" value="F:monooxygenase activity"/>
    <property type="evidence" value="ECO:0007669"/>
    <property type="project" value="UniProtKB-KW"/>
</dbReference>
<accession>A0A4R6KAA2</accession>
<reference evidence="3 4" key="1">
    <citation type="submission" date="2019-03" db="EMBL/GenBank/DDBJ databases">
        <title>Genomic Encyclopedia of Type Strains, Phase III (KMG-III): the genomes of soil and plant-associated and newly described type strains.</title>
        <authorList>
            <person name="Whitman W."/>
        </authorList>
    </citation>
    <scope>NUCLEOTIDE SEQUENCE [LARGE SCALE GENOMIC DNA]</scope>
    <source>
        <strain evidence="3 4">VKM Ac-2527</strain>
    </source>
</reference>
<evidence type="ECO:0000313" key="3">
    <source>
        <dbReference type="EMBL" id="TDO46864.1"/>
    </source>
</evidence>
<dbReference type="RefSeq" id="WP_202869688.1">
    <property type="nucleotide sequence ID" value="NZ_SNWQ01000010.1"/>
</dbReference>
<dbReference type="Gene3D" id="3.20.20.30">
    <property type="entry name" value="Luciferase-like domain"/>
    <property type="match status" value="1"/>
</dbReference>
<dbReference type="PANTHER" id="PTHR43244:SF1">
    <property type="entry name" value="5,10-METHYLENETETRAHYDROMETHANOPTERIN REDUCTASE"/>
    <property type="match status" value="1"/>
</dbReference>
<dbReference type="PANTHER" id="PTHR43244">
    <property type="match status" value="1"/>
</dbReference>
<proteinExistence type="predicted"/>
<keyword evidence="3" id="KW-0503">Monooxygenase</keyword>
<evidence type="ECO:0000313" key="4">
    <source>
        <dbReference type="Proteomes" id="UP000295388"/>
    </source>
</evidence>
<dbReference type="InterPro" id="IPR050564">
    <property type="entry name" value="F420-G6PD/mer"/>
</dbReference>
<comment type="caution">
    <text evidence="3">The sequence shown here is derived from an EMBL/GenBank/DDBJ whole genome shotgun (WGS) entry which is preliminary data.</text>
</comment>
<keyword evidence="1" id="KW-0560">Oxidoreductase</keyword>
<name>A0A4R6KAA2_9ACTN</name>
<dbReference type="Proteomes" id="UP000295388">
    <property type="component" value="Unassembled WGS sequence"/>
</dbReference>
<dbReference type="GO" id="GO:0016705">
    <property type="term" value="F:oxidoreductase activity, acting on paired donors, with incorporation or reduction of molecular oxygen"/>
    <property type="evidence" value="ECO:0007669"/>
    <property type="project" value="InterPro"/>
</dbReference>
<evidence type="ECO:0000259" key="2">
    <source>
        <dbReference type="Pfam" id="PF00296"/>
    </source>
</evidence>
<evidence type="ECO:0000256" key="1">
    <source>
        <dbReference type="ARBA" id="ARBA00023002"/>
    </source>
</evidence>
<dbReference type="SUPFAM" id="SSF51679">
    <property type="entry name" value="Bacterial luciferase-like"/>
    <property type="match status" value="1"/>
</dbReference>
<dbReference type="EMBL" id="SNWQ01000010">
    <property type="protein sequence ID" value="TDO46864.1"/>
    <property type="molecule type" value="Genomic_DNA"/>
</dbReference>
<feature type="domain" description="Luciferase-like" evidence="2">
    <location>
        <begin position="15"/>
        <end position="235"/>
    </location>
</feature>
<dbReference type="InterPro" id="IPR011251">
    <property type="entry name" value="Luciferase-like_dom"/>
</dbReference>
<dbReference type="AlphaFoldDB" id="A0A4R6KAA2"/>
<keyword evidence="4" id="KW-1185">Reference proteome</keyword>
<sequence length="303" mass="32110">MKVGVAVNEDLLIPDPAARRRLLDHIAEVGLDHVTTGDHISFHGGAGFDGLVSATSILTAHDGLDVVVGVYLAALRHPMLIARQLSTISQLAPGRLVLGVGVGGEDRSEVSNAGVDPATRGRRLDETLELLRRLADGETVDHDGRFFSLRKASILPVPDPPVPLVVGGSGDVAVRRTARYGDGWLGLFCSARRFADTVERIRAATADLGRPAPSWFGLNMWCGLGLDAARAQDLLGRRLEALYNLPAEKFEHVTASGTPEMVATKLAPYVAAGAEHLTLIIAAGDVHEGVDLAAEVHRLLVSG</sequence>
<dbReference type="Pfam" id="PF00296">
    <property type="entry name" value="Bac_luciferase"/>
    <property type="match status" value="1"/>
</dbReference>